<feature type="region of interest" description="Disordered" evidence="1">
    <location>
        <begin position="30"/>
        <end position="49"/>
    </location>
</feature>
<name>A0A7M2WSA3_9BACT</name>
<dbReference type="Proteomes" id="UP000593765">
    <property type="component" value="Chromosome"/>
</dbReference>
<dbReference type="EMBL" id="CP063458">
    <property type="protein sequence ID" value="QOV88388.1"/>
    <property type="molecule type" value="Genomic_DNA"/>
</dbReference>
<sequence>MRFTAVILLLLGVVAAGTGAVAHLHRAQHATNAHHHHDDHRHVEHDDDGDHDNACHELTADVGDHDGHCQTCLDLLFRVVIADAAPPTVACRAAAVGRLSLEWQVFVVAIPLCIDSTGPPVS</sequence>
<evidence type="ECO:0000313" key="4">
    <source>
        <dbReference type="Proteomes" id="UP000593765"/>
    </source>
</evidence>
<accession>A0A7M2WSA3</accession>
<evidence type="ECO:0000313" key="3">
    <source>
        <dbReference type="EMBL" id="QOV88388.1"/>
    </source>
</evidence>
<keyword evidence="2" id="KW-0732">Signal</keyword>
<gene>
    <name evidence="3" type="ORF">IPV69_19345</name>
</gene>
<feature type="compositionally biased region" description="Basic residues" evidence="1">
    <location>
        <begin position="30"/>
        <end position="39"/>
    </location>
</feature>
<dbReference type="AlphaFoldDB" id="A0A7M2WSA3"/>
<keyword evidence="4" id="KW-1185">Reference proteome</keyword>
<evidence type="ECO:0000256" key="2">
    <source>
        <dbReference type="SAM" id="SignalP"/>
    </source>
</evidence>
<proteinExistence type="predicted"/>
<evidence type="ECO:0000256" key="1">
    <source>
        <dbReference type="SAM" id="MobiDB-lite"/>
    </source>
</evidence>
<feature type="signal peptide" evidence="2">
    <location>
        <begin position="1"/>
        <end position="22"/>
    </location>
</feature>
<evidence type="ECO:0008006" key="5">
    <source>
        <dbReference type="Google" id="ProtNLM"/>
    </source>
</evidence>
<feature type="chain" id="PRO_5034180773" description="DUF2946 domain-containing protein" evidence="2">
    <location>
        <begin position="23"/>
        <end position="122"/>
    </location>
</feature>
<organism evidence="3 4">
    <name type="scientific">Humisphaera borealis</name>
    <dbReference type="NCBI Taxonomy" id="2807512"/>
    <lineage>
        <taxon>Bacteria</taxon>
        <taxon>Pseudomonadati</taxon>
        <taxon>Planctomycetota</taxon>
        <taxon>Phycisphaerae</taxon>
        <taxon>Tepidisphaerales</taxon>
        <taxon>Tepidisphaeraceae</taxon>
        <taxon>Humisphaera</taxon>
    </lineage>
</organism>
<protein>
    <recommendedName>
        <fullName evidence="5">DUF2946 domain-containing protein</fullName>
    </recommendedName>
</protein>
<dbReference type="RefSeq" id="WP_206291367.1">
    <property type="nucleotide sequence ID" value="NZ_CP063458.1"/>
</dbReference>
<dbReference type="KEGG" id="hbs:IPV69_19345"/>
<reference evidence="3 4" key="1">
    <citation type="submission" date="2020-10" db="EMBL/GenBank/DDBJ databases">
        <title>Wide distribution of Phycisphaera-like planctomycetes from WD2101 soil group in peatlands and genome analysis of the first cultivated representative.</title>
        <authorList>
            <person name="Dedysh S.N."/>
            <person name="Beletsky A.V."/>
            <person name="Ivanova A."/>
            <person name="Kulichevskaya I.S."/>
            <person name="Suzina N.E."/>
            <person name="Philippov D.A."/>
            <person name="Rakitin A.L."/>
            <person name="Mardanov A.V."/>
            <person name="Ravin N.V."/>
        </authorList>
    </citation>
    <scope>NUCLEOTIDE SEQUENCE [LARGE SCALE GENOMIC DNA]</scope>
    <source>
        <strain evidence="3 4">M1803</strain>
    </source>
</reference>